<organism evidence="6">
    <name type="scientific">Streptomyces antibioticus</name>
    <dbReference type="NCBI Taxonomy" id="1890"/>
    <lineage>
        <taxon>Bacteria</taxon>
        <taxon>Bacillati</taxon>
        <taxon>Actinomycetota</taxon>
        <taxon>Actinomycetes</taxon>
        <taxon>Kitasatosporales</taxon>
        <taxon>Streptomycetaceae</taxon>
        <taxon>Streptomyces</taxon>
    </lineage>
</organism>
<dbReference type="InterPro" id="IPR013747">
    <property type="entry name" value="ACP_syn_III_C"/>
</dbReference>
<dbReference type="Gene3D" id="3.40.47.10">
    <property type="match status" value="2"/>
</dbReference>
<evidence type="ECO:0000259" key="5">
    <source>
        <dbReference type="Pfam" id="PF08545"/>
    </source>
</evidence>
<dbReference type="EMBL" id="JF417969">
    <property type="protein sequence ID" value="AFB35630.1"/>
    <property type="molecule type" value="Genomic_DNA"/>
</dbReference>
<keyword evidence="6" id="KW-0614">Plasmid</keyword>
<accession>H6ACY8</accession>
<feature type="domain" description="Beta-ketoacyl-[acyl-carrier-protein] synthase III C-terminal" evidence="4">
    <location>
        <begin position="247"/>
        <end position="338"/>
    </location>
</feature>
<dbReference type="Pfam" id="PF08541">
    <property type="entry name" value="ACP_syn_III_C"/>
    <property type="match status" value="1"/>
</dbReference>
<dbReference type="InterPro" id="IPR013751">
    <property type="entry name" value="ACP_syn_III_N"/>
</dbReference>
<dbReference type="GO" id="GO:0044550">
    <property type="term" value="P:secondary metabolite biosynthetic process"/>
    <property type="evidence" value="ECO:0007669"/>
    <property type="project" value="TreeGrafter"/>
</dbReference>
<dbReference type="PANTHER" id="PTHR34069">
    <property type="entry name" value="3-OXOACYL-[ACYL-CARRIER-PROTEIN] SYNTHASE 3"/>
    <property type="match status" value="1"/>
</dbReference>
<feature type="domain" description="Beta-ketoacyl-[acyl-carrier-protein] synthase III N-terminal" evidence="5">
    <location>
        <begin position="110"/>
        <end position="181"/>
    </location>
</feature>
<gene>
    <name evidence="6" type="primary">esmD1</name>
</gene>
<reference evidence="6" key="1">
    <citation type="submission" date="2011-02" db="EMBL/GenBank/DDBJ databases">
        <title>Insights into a plasmid-borne gene cluster for the biosynthesis of saphenamycin and esmeraldins.</title>
        <authorList>
            <person name="Rui Z."/>
            <person name="Ye M."/>
            <person name="Wang S."/>
            <person name="Fujikawa K."/>
            <person name="Akerele B."/>
            <person name="Aung M."/>
            <person name="Floss H.G."/>
            <person name="Yu T.-W."/>
        </authorList>
    </citation>
    <scope>NUCLEOTIDE SEQUENCE</scope>
    <source>
        <strain evidence="6">Tu 2706</strain>
        <plasmid evidence="6">unnamed</plasmid>
    </source>
</reference>
<dbReference type="GO" id="GO:0004315">
    <property type="term" value="F:3-oxoacyl-[acyl-carrier-protein] synthase activity"/>
    <property type="evidence" value="ECO:0007669"/>
    <property type="project" value="InterPro"/>
</dbReference>
<protein>
    <submittedName>
        <fullName evidence="6">EsmD1</fullName>
    </submittedName>
</protein>
<dbReference type="Pfam" id="PF08545">
    <property type="entry name" value="ACP_syn_III"/>
    <property type="match status" value="1"/>
</dbReference>
<dbReference type="SUPFAM" id="SSF53901">
    <property type="entry name" value="Thiolase-like"/>
    <property type="match status" value="1"/>
</dbReference>
<dbReference type="GO" id="GO:0006633">
    <property type="term" value="P:fatty acid biosynthetic process"/>
    <property type="evidence" value="ECO:0007669"/>
    <property type="project" value="InterPro"/>
</dbReference>
<dbReference type="InterPro" id="IPR016039">
    <property type="entry name" value="Thiolase-like"/>
</dbReference>
<dbReference type="CDD" id="cd00827">
    <property type="entry name" value="init_cond_enzymes"/>
    <property type="match status" value="1"/>
</dbReference>
<geneLocation type="plasmid" evidence="6">
    <name>unnamed</name>
</geneLocation>
<evidence type="ECO:0000259" key="4">
    <source>
        <dbReference type="Pfam" id="PF08541"/>
    </source>
</evidence>
<keyword evidence="2" id="KW-0808">Transferase</keyword>
<evidence type="ECO:0000256" key="3">
    <source>
        <dbReference type="ARBA" id="ARBA00023315"/>
    </source>
</evidence>
<proteinExistence type="predicted"/>
<sequence>MKLENIYLAGVGTYIPELMPVEQAVKAGLYTEEEHRASGMESVAVEDTLGAPDMAIRAAEIAIRRSGHHPDDFASLLHSTTFLQGPHDGWSPSHYILLNTLDRPISAAVIQQGCNGLMTGIEMAAHRLMASPDKDAALVTGADNFNTPLVDRWRASGLFFMADSGSAIVVSRRGGFAKVLAVGSVSDPKLEWRHRAEGSLMPPREPSHKLLDFETRVKFWQRKWAEGAPPPGGNFIDLLADVAQRTLAEVGLTMDQVARVTHVGFHHGSLHALYLEPLGIDADRGTWEHSRRIGHASMSDVVIGLEHLWLTRQVNPGDRVLMIGTTPGMEVGCAVVEITRGPEDA</sequence>
<keyword evidence="1" id="KW-0963">Cytoplasm</keyword>
<evidence type="ECO:0000256" key="1">
    <source>
        <dbReference type="ARBA" id="ARBA00022490"/>
    </source>
</evidence>
<name>H6ACY8_STRAT</name>
<keyword evidence="3" id="KW-0012">Acyltransferase</keyword>
<evidence type="ECO:0000256" key="2">
    <source>
        <dbReference type="ARBA" id="ARBA00022679"/>
    </source>
</evidence>
<dbReference type="PANTHER" id="PTHR34069:SF2">
    <property type="entry name" value="BETA-KETOACYL-[ACYL-CARRIER-PROTEIN] SYNTHASE III"/>
    <property type="match status" value="1"/>
</dbReference>
<dbReference type="AlphaFoldDB" id="H6ACY8"/>
<evidence type="ECO:0000313" key="6">
    <source>
        <dbReference type="EMBL" id="AFB35630.1"/>
    </source>
</evidence>